<reference evidence="1 2" key="1">
    <citation type="journal article" date="2013" name="PLoS Genet.">
        <title>Plant-symbiotic fungi as chemical engineers: Multi-genome analysis of the Clavicipitaceae reveals dynamics of alkaloid loci.</title>
        <authorList>
            <person name="Schardl C.L."/>
            <person name="Young C.A."/>
            <person name="Hesse U."/>
            <person name="Amyotte S.G."/>
            <person name="Andreeva K."/>
            <person name="Calie P.J."/>
            <person name="Fleetwood D.J."/>
            <person name="Haws D.C."/>
            <person name="Moore N."/>
            <person name="Oeser B."/>
            <person name="Panaccione D.G."/>
            <person name="Schweri K.K."/>
            <person name="Voisey C.R."/>
            <person name="Farman M.L."/>
            <person name="Jaromczyk J.W."/>
            <person name="Roe B.A."/>
            <person name="O'Sullivan D.M."/>
            <person name="Scott B."/>
            <person name="Tudzynski P."/>
            <person name="An Z."/>
            <person name="Arnaoudova E.G."/>
            <person name="Bullock C.T."/>
            <person name="Charlton N.D."/>
            <person name="Chen L."/>
            <person name="Cox M."/>
            <person name="Dinkins R.D."/>
            <person name="Florea S."/>
            <person name="Glenn A.E."/>
            <person name="Gordon A."/>
            <person name="Gueldener U."/>
            <person name="Harris D.R."/>
            <person name="Hollin W."/>
            <person name="Jaromczyk J."/>
            <person name="Johnson R.D."/>
            <person name="Khan A.K."/>
            <person name="Leistner E."/>
            <person name="Leuchtmann A."/>
            <person name="Li C."/>
            <person name="Liu J."/>
            <person name="Liu J."/>
            <person name="Liu M."/>
            <person name="Mace W."/>
            <person name="Machado C."/>
            <person name="Nagabhyru P."/>
            <person name="Pan J."/>
            <person name="Schmid J."/>
            <person name="Sugawara K."/>
            <person name="Steiner U."/>
            <person name="Takach J.E."/>
            <person name="Tanaka E."/>
            <person name="Webb J.S."/>
            <person name="Wilson E.V."/>
            <person name="Wiseman J.L."/>
            <person name="Yoshida R."/>
            <person name="Zeng Z."/>
        </authorList>
    </citation>
    <scope>NUCLEOTIDE SEQUENCE [LARGE SCALE GENOMIC DNA]</scope>
    <source>
        <strain evidence="1 2">20.1</strain>
    </source>
</reference>
<dbReference type="Proteomes" id="UP000016801">
    <property type="component" value="Unassembled WGS sequence"/>
</dbReference>
<dbReference type="VEuPathDB" id="FungiDB:CPUR_01786"/>
<dbReference type="EMBL" id="CAGA01000008">
    <property type="protein sequence ID" value="CCE28311.1"/>
    <property type="molecule type" value="Genomic_DNA"/>
</dbReference>
<accession>M1VZN2</accession>
<name>M1VZN2_CLAP2</name>
<keyword evidence="2" id="KW-1185">Reference proteome</keyword>
<dbReference type="AlphaFoldDB" id="M1VZN2"/>
<proteinExistence type="predicted"/>
<dbReference type="HOGENOM" id="CLU_3142974_0_0_1"/>
<sequence length="49" mass="5292">MRASASMYRLKIIAGRRNDGQAIEHRGVIGQADRALPADNTSGYVEAFG</sequence>
<organism evidence="1 2">
    <name type="scientific">Claviceps purpurea (strain 20.1)</name>
    <name type="common">Ergot fungus</name>
    <name type="synonym">Sphacelia segetum</name>
    <dbReference type="NCBI Taxonomy" id="1111077"/>
    <lineage>
        <taxon>Eukaryota</taxon>
        <taxon>Fungi</taxon>
        <taxon>Dikarya</taxon>
        <taxon>Ascomycota</taxon>
        <taxon>Pezizomycotina</taxon>
        <taxon>Sordariomycetes</taxon>
        <taxon>Hypocreomycetidae</taxon>
        <taxon>Hypocreales</taxon>
        <taxon>Clavicipitaceae</taxon>
        <taxon>Claviceps</taxon>
    </lineage>
</organism>
<comment type="caution">
    <text evidence="1">The sequence shown here is derived from an EMBL/GenBank/DDBJ whole genome shotgun (WGS) entry which is preliminary data.</text>
</comment>
<evidence type="ECO:0000313" key="2">
    <source>
        <dbReference type="Proteomes" id="UP000016801"/>
    </source>
</evidence>
<evidence type="ECO:0000313" key="1">
    <source>
        <dbReference type="EMBL" id="CCE28311.1"/>
    </source>
</evidence>
<gene>
    <name evidence="1" type="ORF">CPUR_01786</name>
</gene>
<protein>
    <submittedName>
        <fullName evidence="1">Uncharacterized protein</fullName>
    </submittedName>
</protein>